<accession>A0A8T3CDC9</accession>
<evidence type="ECO:0000313" key="2">
    <source>
        <dbReference type="Proteomes" id="UP000829720"/>
    </source>
</evidence>
<organism evidence="1 2">
    <name type="scientific">Albula goreensis</name>
    <dbReference type="NCBI Taxonomy" id="1534307"/>
    <lineage>
        <taxon>Eukaryota</taxon>
        <taxon>Metazoa</taxon>
        <taxon>Chordata</taxon>
        <taxon>Craniata</taxon>
        <taxon>Vertebrata</taxon>
        <taxon>Euteleostomi</taxon>
        <taxon>Actinopterygii</taxon>
        <taxon>Neopterygii</taxon>
        <taxon>Teleostei</taxon>
        <taxon>Albuliformes</taxon>
        <taxon>Albulidae</taxon>
        <taxon>Albula</taxon>
    </lineage>
</organism>
<reference evidence="1" key="1">
    <citation type="submission" date="2021-01" db="EMBL/GenBank/DDBJ databases">
        <authorList>
            <person name="Zahm M."/>
            <person name="Roques C."/>
            <person name="Cabau C."/>
            <person name="Klopp C."/>
            <person name="Donnadieu C."/>
            <person name="Jouanno E."/>
            <person name="Lampietro C."/>
            <person name="Louis A."/>
            <person name="Herpin A."/>
            <person name="Echchiki A."/>
            <person name="Berthelot C."/>
            <person name="Parey E."/>
            <person name="Roest-Crollius H."/>
            <person name="Braasch I."/>
            <person name="Postlethwait J."/>
            <person name="Bobe J."/>
            <person name="Montfort J."/>
            <person name="Bouchez O."/>
            <person name="Begum T."/>
            <person name="Mejri S."/>
            <person name="Adams A."/>
            <person name="Chen W.-J."/>
            <person name="Guiguen Y."/>
        </authorList>
    </citation>
    <scope>NUCLEOTIDE SEQUENCE</scope>
    <source>
        <tissue evidence="1">Blood</tissue>
    </source>
</reference>
<dbReference type="EMBL" id="JAERUA010000350">
    <property type="protein sequence ID" value="KAI1879783.1"/>
    <property type="molecule type" value="Genomic_DNA"/>
</dbReference>
<evidence type="ECO:0000313" key="1">
    <source>
        <dbReference type="EMBL" id="KAI1879783.1"/>
    </source>
</evidence>
<feature type="non-terminal residue" evidence="1">
    <location>
        <position position="1"/>
    </location>
</feature>
<dbReference type="Proteomes" id="UP000829720">
    <property type="component" value="Unassembled WGS sequence"/>
</dbReference>
<name>A0A8T3CDC9_9TELE</name>
<sequence length="51" mass="5539">GVSFMRIRPLGMKTWGTVKDTPSQGSWGTQQTTMMTSSVLISFQAVQKGSC</sequence>
<dbReference type="AlphaFoldDB" id="A0A8T3CDC9"/>
<gene>
    <name evidence="1" type="ORF">AGOR_G00253020</name>
</gene>
<comment type="caution">
    <text evidence="1">The sequence shown here is derived from an EMBL/GenBank/DDBJ whole genome shotgun (WGS) entry which is preliminary data.</text>
</comment>
<protein>
    <submittedName>
        <fullName evidence="1">Uncharacterized protein</fullName>
    </submittedName>
</protein>
<proteinExistence type="predicted"/>
<keyword evidence="2" id="KW-1185">Reference proteome</keyword>